<evidence type="ECO:0000313" key="1">
    <source>
        <dbReference type="EnsemblMetazoa" id="ADIR014837-PA"/>
    </source>
</evidence>
<reference evidence="2" key="1">
    <citation type="submission" date="2013-03" db="EMBL/GenBank/DDBJ databases">
        <title>The Genome Sequence of Anopheles dirus WRAIR2.</title>
        <authorList>
            <consortium name="The Broad Institute Genomics Platform"/>
            <person name="Neafsey D.E."/>
            <person name="Walton C."/>
            <person name="Walker B."/>
            <person name="Young S.K."/>
            <person name="Zeng Q."/>
            <person name="Gargeya S."/>
            <person name="Fitzgerald M."/>
            <person name="Haas B."/>
            <person name="Abouelleil A."/>
            <person name="Allen A.W."/>
            <person name="Alvarado L."/>
            <person name="Arachchi H.M."/>
            <person name="Berlin A.M."/>
            <person name="Chapman S.B."/>
            <person name="Gainer-Dewar J."/>
            <person name="Goldberg J."/>
            <person name="Griggs A."/>
            <person name="Gujja S."/>
            <person name="Hansen M."/>
            <person name="Howarth C."/>
            <person name="Imamovic A."/>
            <person name="Ireland A."/>
            <person name="Larimer J."/>
            <person name="McCowan C."/>
            <person name="Murphy C."/>
            <person name="Pearson M."/>
            <person name="Poon T.W."/>
            <person name="Priest M."/>
            <person name="Roberts A."/>
            <person name="Saif S."/>
            <person name="Shea T."/>
            <person name="Sisk P."/>
            <person name="Sykes S."/>
            <person name="Wortman J."/>
            <person name="Nusbaum C."/>
            <person name="Birren B."/>
        </authorList>
    </citation>
    <scope>NUCLEOTIDE SEQUENCE [LARGE SCALE GENOMIC DNA]</scope>
    <source>
        <strain evidence="2">WRAIR2</strain>
    </source>
</reference>
<reference evidence="1" key="2">
    <citation type="submission" date="2020-05" db="UniProtKB">
        <authorList>
            <consortium name="EnsemblMetazoa"/>
        </authorList>
    </citation>
    <scope>IDENTIFICATION</scope>
    <source>
        <strain evidence="1">WRAIR2</strain>
    </source>
</reference>
<organism evidence="1 2">
    <name type="scientific">Anopheles dirus</name>
    <dbReference type="NCBI Taxonomy" id="7168"/>
    <lineage>
        <taxon>Eukaryota</taxon>
        <taxon>Metazoa</taxon>
        <taxon>Ecdysozoa</taxon>
        <taxon>Arthropoda</taxon>
        <taxon>Hexapoda</taxon>
        <taxon>Insecta</taxon>
        <taxon>Pterygota</taxon>
        <taxon>Neoptera</taxon>
        <taxon>Endopterygota</taxon>
        <taxon>Diptera</taxon>
        <taxon>Nematocera</taxon>
        <taxon>Culicoidea</taxon>
        <taxon>Culicidae</taxon>
        <taxon>Anophelinae</taxon>
        <taxon>Anopheles</taxon>
    </lineage>
</organism>
<accession>A0A182NYD7</accession>
<sequence length="39" mass="4831">MKETNLFSKETLRFDLRFNRSEEDQLKKCIHRSSHDDIY</sequence>
<proteinExistence type="predicted"/>
<keyword evidence="2" id="KW-1185">Reference proteome</keyword>
<dbReference type="EnsemblMetazoa" id="ADIR014837-RA">
    <property type="protein sequence ID" value="ADIR014837-PA"/>
    <property type="gene ID" value="ADIR014837"/>
</dbReference>
<protein>
    <submittedName>
        <fullName evidence="1">Uncharacterized protein</fullName>
    </submittedName>
</protein>
<dbReference type="VEuPathDB" id="VectorBase:ADIR014837"/>
<name>A0A182NYD7_9DIPT</name>
<evidence type="ECO:0000313" key="2">
    <source>
        <dbReference type="Proteomes" id="UP000075884"/>
    </source>
</evidence>
<dbReference type="Proteomes" id="UP000075884">
    <property type="component" value="Unassembled WGS sequence"/>
</dbReference>
<dbReference type="AlphaFoldDB" id="A0A182NYD7"/>